<feature type="chain" id="PRO_5012980836" evidence="1">
    <location>
        <begin position="16"/>
        <end position="86"/>
    </location>
</feature>
<dbReference type="Proteomes" id="UP000192758">
    <property type="component" value="Unassembled WGS sequence"/>
</dbReference>
<organism evidence="2 3">
    <name type="scientific">Ecytonucleospora hepatopenaei</name>
    <dbReference type="NCBI Taxonomy" id="646526"/>
    <lineage>
        <taxon>Eukaryota</taxon>
        <taxon>Fungi</taxon>
        <taxon>Fungi incertae sedis</taxon>
        <taxon>Microsporidia</taxon>
        <taxon>Enterocytozoonidae</taxon>
        <taxon>Ecytonucleospora</taxon>
    </lineage>
</organism>
<evidence type="ECO:0000313" key="2">
    <source>
        <dbReference type="EMBL" id="OQS54352.1"/>
    </source>
</evidence>
<comment type="caution">
    <text evidence="2">The sequence shown here is derived from an EMBL/GenBank/DDBJ whole genome shotgun (WGS) entry which is preliminary data.</text>
</comment>
<name>A0A1W0E584_9MICR</name>
<gene>
    <name evidence="2" type="ORF">EHP00_1422</name>
</gene>
<evidence type="ECO:0000256" key="1">
    <source>
        <dbReference type="SAM" id="SignalP"/>
    </source>
</evidence>
<dbReference type="EMBL" id="MNPJ01000020">
    <property type="protein sequence ID" value="OQS54352.1"/>
    <property type="molecule type" value="Genomic_DNA"/>
</dbReference>
<dbReference type="VEuPathDB" id="MicrosporidiaDB:EHP00_1422"/>
<feature type="signal peptide" evidence="1">
    <location>
        <begin position="1"/>
        <end position="15"/>
    </location>
</feature>
<protein>
    <submittedName>
        <fullName evidence="2">Uncharacterized protein</fullName>
    </submittedName>
</protein>
<accession>A0A1W0E584</accession>
<reference evidence="2 3" key="1">
    <citation type="journal article" date="2017" name="Environ. Microbiol.">
        <title>Decay of the glycolytic pathway and adaptation to intranuclear parasitism within Enterocytozoonidae microsporidia.</title>
        <authorList>
            <person name="Wiredu Boakye D."/>
            <person name="Jaroenlak P."/>
            <person name="Prachumwat A."/>
            <person name="Williams T.A."/>
            <person name="Bateman K.S."/>
            <person name="Itsathitphaisarn O."/>
            <person name="Sritunyalucksana K."/>
            <person name="Paszkiewicz K.H."/>
            <person name="Moore K.A."/>
            <person name="Stentiford G.D."/>
            <person name="Williams B.A."/>
        </authorList>
    </citation>
    <scope>NUCLEOTIDE SEQUENCE [LARGE SCALE GENOMIC DNA]</scope>
    <source>
        <strain evidence="2 3">TH1</strain>
    </source>
</reference>
<keyword evidence="3" id="KW-1185">Reference proteome</keyword>
<proteinExistence type="predicted"/>
<dbReference type="AlphaFoldDB" id="A0A1W0E584"/>
<keyword evidence="1" id="KW-0732">Signal</keyword>
<sequence length="86" mass="10544">MNIFCFFNLLQVCFSIINDFTEIKKVLELRNKRNYGRIHDFYKNDSLRNILTKNYCHCNVNTVFLLRPMKGFRTKYTHFDKKSYVY</sequence>
<evidence type="ECO:0000313" key="3">
    <source>
        <dbReference type="Proteomes" id="UP000192758"/>
    </source>
</evidence>